<keyword evidence="10 11" id="KW-0472">Membrane</keyword>
<evidence type="ECO:0000313" key="15">
    <source>
        <dbReference type="Proteomes" id="UP000054698"/>
    </source>
</evidence>
<dbReference type="Pfam" id="PF00999">
    <property type="entry name" value="Na_H_Exchanger"/>
    <property type="match status" value="1"/>
</dbReference>
<evidence type="ECO:0000256" key="8">
    <source>
        <dbReference type="ARBA" id="ARBA00022989"/>
    </source>
</evidence>
<dbReference type="GO" id="GO:0005886">
    <property type="term" value="C:plasma membrane"/>
    <property type="evidence" value="ECO:0007669"/>
    <property type="project" value="TreeGrafter"/>
</dbReference>
<evidence type="ECO:0000256" key="11">
    <source>
        <dbReference type="SAM" id="Phobius"/>
    </source>
</evidence>
<dbReference type="EMBL" id="LNYB01000018">
    <property type="protein sequence ID" value="KTD03024.1"/>
    <property type="molecule type" value="Genomic_DNA"/>
</dbReference>
<dbReference type="InterPro" id="IPR003148">
    <property type="entry name" value="RCK_N"/>
</dbReference>
<feature type="transmembrane region" description="Helical" evidence="11">
    <location>
        <begin position="190"/>
        <end position="211"/>
    </location>
</feature>
<feature type="transmembrane region" description="Helical" evidence="11">
    <location>
        <begin position="6"/>
        <end position="24"/>
    </location>
</feature>
<dbReference type="PATRIC" id="fig|453.4.peg.691"/>
<feature type="transmembrane region" description="Helical" evidence="11">
    <location>
        <begin position="31"/>
        <end position="49"/>
    </location>
</feature>
<dbReference type="Gene3D" id="3.40.50.720">
    <property type="entry name" value="NAD(P)-binding Rossmann-like Domain"/>
    <property type="match status" value="1"/>
</dbReference>
<evidence type="ECO:0000256" key="3">
    <source>
        <dbReference type="ARBA" id="ARBA00022448"/>
    </source>
</evidence>
<keyword evidence="4" id="KW-0050">Antiport</keyword>
<dbReference type="Pfam" id="PF02254">
    <property type="entry name" value="TrkA_N"/>
    <property type="match status" value="1"/>
</dbReference>
<dbReference type="FunFam" id="3.40.50.720:FF:000036">
    <property type="entry name" value="Glutathione-regulated potassium-efflux system protein KefB"/>
    <property type="match status" value="1"/>
</dbReference>
<keyword evidence="6 11" id="KW-0812">Transmembrane</keyword>
<keyword evidence="7" id="KW-0630">Potassium</keyword>
<dbReference type="EMBL" id="UASS01000038">
    <property type="protein sequence ID" value="SPX62326.1"/>
    <property type="molecule type" value="Genomic_DNA"/>
</dbReference>
<feature type="transmembrane region" description="Helical" evidence="11">
    <location>
        <begin position="303"/>
        <end position="323"/>
    </location>
</feature>
<evidence type="ECO:0000256" key="7">
    <source>
        <dbReference type="ARBA" id="ARBA00022958"/>
    </source>
</evidence>
<feature type="transmembrane region" description="Helical" evidence="11">
    <location>
        <begin position="368"/>
        <end position="387"/>
    </location>
</feature>
<dbReference type="GO" id="GO:0008324">
    <property type="term" value="F:monoatomic cation transmembrane transporter activity"/>
    <property type="evidence" value="ECO:0007669"/>
    <property type="project" value="InterPro"/>
</dbReference>
<dbReference type="SUPFAM" id="SSF51735">
    <property type="entry name" value="NAD(P)-binding Rossmann-fold domains"/>
    <property type="match status" value="1"/>
</dbReference>
<feature type="transmembrane region" description="Helical" evidence="11">
    <location>
        <begin position="278"/>
        <end position="297"/>
    </location>
</feature>
<keyword evidence="8 11" id="KW-1133">Transmembrane helix</keyword>
<dbReference type="RefSeq" id="WP_058443852.1">
    <property type="nucleotide sequence ID" value="NZ_CAAAHT010000024.1"/>
</dbReference>
<dbReference type="Gene3D" id="1.20.1530.20">
    <property type="match status" value="1"/>
</dbReference>
<evidence type="ECO:0000256" key="2">
    <source>
        <dbReference type="ARBA" id="ARBA00005551"/>
    </source>
</evidence>
<evidence type="ECO:0000256" key="6">
    <source>
        <dbReference type="ARBA" id="ARBA00022692"/>
    </source>
</evidence>
<evidence type="ECO:0000313" key="16">
    <source>
        <dbReference type="Proteomes" id="UP000251942"/>
    </source>
</evidence>
<comment type="subcellular location">
    <subcellularLocation>
        <location evidence="1">Endomembrane system</location>
        <topology evidence="1">Multi-pass membrane protein</topology>
    </subcellularLocation>
</comment>
<gene>
    <name evidence="13" type="primary">kefC_1</name>
    <name evidence="14" type="synonym">kefC_2</name>
    <name evidence="13" type="ORF">Lfee_0640</name>
    <name evidence="14" type="ORF">NCTC12022_03084</name>
</gene>
<evidence type="ECO:0000313" key="13">
    <source>
        <dbReference type="EMBL" id="KTD03024.1"/>
    </source>
</evidence>
<dbReference type="Proteomes" id="UP000251942">
    <property type="component" value="Unassembled WGS sequence"/>
</dbReference>
<feature type="transmembrane region" description="Helical" evidence="11">
    <location>
        <begin position="55"/>
        <end position="74"/>
    </location>
</feature>
<keyword evidence="15" id="KW-1185">Reference proteome</keyword>
<feature type="transmembrane region" description="Helical" evidence="11">
    <location>
        <begin position="147"/>
        <end position="170"/>
    </location>
</feature>
<keyword evidence="3" id="KW-0813">Transport</keyword>
<feature type="transmembrane region" description="Helical" evidence="11">
    <location>
        <begin position="335"/>
        <end position="356"/>
    </location>
</feature>
<dbReference type="InterPro" id="IPR004771">
    <property type="entry name" value="K/H_exchanger"/>
</dbReference>
<dbReference type="AlphaFoldDB" id="A0A0W0U539"/>
<reference evidence="14 16" key="2">
    <citation type="submission" date="2018-06" db="EMBL/GenBank/DDBJ databases">
        <authorList>
            <consortium name="Pathogen Informatics"/>
            <person name="Doyle S."/>
        </authorList>
    </citation>
    <scope>NUCLEOTIDE SEQUENCE [LARGE SCALE GENOMIC DNA]</scope>
    <source>
        <strain evidence="14 16">NCTC12022</strain>
    </source>
</reference>
<dbReference type="NCBIfam" id="TIGR00932">
    <property type="entry name" value="2a37"/>
    <property type="match status" value="1"/>
</dbReference>
<evidence type="ECO:0000256" key="4">
    <source>
        <dbReference type="ARBA" id="ARBA00022449"/>
    </source>
</evidence>
<feature type="transmembrane region" description="Helical" evidence="11">
    <location>
        <begin position="223"/>
        <end position="242"/>
    </location>
</feature>
<dbReference type="Proteomes" id="UP000054698">
    <property type="component" value="Unassembled WGS sequence"/>
</dbReference>
<dbReference type="PANTHER" id="PTHR46157:SF4">
    <property type="entry name" value="K(+) EFFLUX ANTIPORTER 3, CHLOROPLASTIC"/>
    <property type="match status" value="1"/>
</dbReference>
<dbReference type="GO" id="GO:0015297">
    <property type="term" value="F:antiporter activity"/>
    <property type="evidence" value="ECO:0007669"/>
    <property type="project" value="UniProtKB-KW"/>
</dbReference>
<feature type="domain" description="RCK N-terminal" evidence="12">
    <location>
        <begin position="410"/>
        <end position="534"/>
    </location>
</feature>
<feature type="transmembrane region" description="Helical" evidence="11">
    <location>
        <begin position="116"/>
        <end position="135"/>
    </location>
</feature>
<dbReference type="OrthoDB" id="9781411at2"/>
<dbReference type="GO" id="GO:1902600">
    <property type="term" value="P:proton transmembrane transport"/>
    <property type="evidence" value="ECO:0007669"/>
    <property type="project" value="InterPro"/>
</dbReference>
<sequence>MNNDFLFNVFTFLAAACVIVPIASRFKLGSVLGYLIVGVLIGPFGFKFIGNAQQIMHFAEFGVIMMLFLIGLELEPETLWRLRKAIVGLGGLQVTLTTMALTICGILLGFDWHVSLAISMALALSSTALVLQMLQERNLMRTATGETCFAVLLFQDIAVIPILIIIPLLTLSAQSNTAIHPTSILNSLSGWTHAGVIAAVITAVIVAGHYLSRHFFFIIAQTNLREVFTATSLALVVGITLLMQAIGVSPGLGAFVAGVVLANSEYKRTLETDIEPFKGLLLGLFFISVGMGMNFSLLSTQPLQLLGTVVCFIAIKALILLILGQSFGLTRLQTVGFALALSQGSEFAFVLFKFASSVNVISLAEANFYTLAVALSMATTPFLMLFYQRFIVPSFMSAIPQRQFDAIDKQQPIILAGYGRFGQIIGRFLTAQGIELTVLEKDPEQIELLRKFGFKGYFGDASRLDLLKNAGAEQAKLLIVAVDDPDTSLEIVKLCKEEFPHMAIYSRARNRRHAYELHKAGVDYFKREIFDSSLTMAQEIMKFLGYSADSMRRKAQAFAQHDESSLQKSFAFFEKEHELISFSRQASGELEQILQEDKTSSTTEHKN</sequence>
<evidence type="ECO:0000259" key="12">
    <source>
        <dbReference type="PROSITE" id="PS51201"/>
    </source>
</evidence>
<organism evidence="13 15">
    <name type="scientific">Legionella feeleii</name>
    <dbReference type="NCBI Taxonomy" id="453"/>
    <lineage>
        <taxon>Bacteria</taxon>
        <taxon>Pseudomonadati</taxon>
        <taxon>Pseudomonadota</taxon>
        <taxon>Gammaproteobacteria</taxon>
        <taxon>Legionellales</taxon>
        <taxon>Legionellaceae</taxon>
        <taxon>Legionella</taxon>
    </lineage>
</organism>
<dbReference type="STRING" id="453.Lfee_0640"/>
<protein>
    <submittedName>
        <fullName evidence="13">Glutathione-regulated potassium efflux system</fullName>
    </submittedName>
    <submittedName>
        <fullName evidence="14">Monovalent cation-H antiporter-2, CPA2 family</fullName>
    </submittedName>
</protein>
<evidence type="ECO:0000256" key="5">
    <source>
        <dbReference type="ARBA" id="ARBA00022538"/>
    </source>
</evidence>
<name>A0A0W0U539_9GAMM</name>
<dbReference type="GO" id="GO:0012505">
    <property type="term" value="C:endomembrane system"/>
    <property type="evidence" value="ECO:0007669"/>
    <property type="project" value="UniProtKB-SubCell"/>
</dbReference>
<reference evidence="13 15" key="1">
    <citation type="submission" date="2015-11" db="EMBL/GenBank/DDBJ databases">
        <title>Genomic analysis of 38 Legionella species identifies large and diverse effector repertoires.</title>
        <authorList>
            <person name="Burstein D."/>
            <person name="Amaro F."/>
            <person name="Zusman T."/>
            <person name="Lifshitz Z."/>
            <person name="Cohen O."/>
            <person name="Gilbert J.A."/>
            <person name="Pupko T."/>
            <person name="Shuman H.A."/>
            <person name="Segal G."/>
        </authorList>
    </citation>
    <scope>NUCLEOTIDE SEQUENCE [LARGE SCALE GENOMIC DNA]</scope>
    <source>
        <strain evidence="13 15">WO-44C</strain>
    </source>
</reference>
<accession>A0A0W0U539</accession>
<comment type="similarity">
    <text evidence="2">Belongs to the monovalent cation:proton antiporter 2 (CPA2) transporter (TC 2.A.37) family.</text>
</comment>
<evidence type="ECO:0000256" key="9">
    <source>
        <dbReference type="ARBA" id="ARBA00023065"/>
    </source>
</evidence>
<dbReference type="PROSITE" id="PS51201">
    <property type="entry name" value="RCK_N"/>
    <property type="match status" value="1"/>
</dbReference>
<keyword evidence="9" id="KW-0406">Ion transport</keyword>
<feature type="transmembrane region" description="Helical" evidence="11">
    <location>
        <begin position="86"/>
        <end position="110"/>
    </location>
</feature>
<dbReference type="InterPro" id="IPR036291">
    <property type="entry name" value="NAD(P)-bd_dom_sf"/>
</dbReference>
<evidence type="ECO:0000256" key="10">
    <source>
        <dbReference type="ARBA" id="ARBA00023136"/>
    </source>
</evidence>
<dbReference type="InterPro" id="IPR038770">
    <property type="entry name" value="Na+/solute_symporter_sf"/>
</dbReference>
<keyword evidence="5" id="KW-0633">Potassium transport</keyword>
<evidence type="ECO:0000313" key="14">
    <source>
        <dbReference type="EMBL" id="SPX62326.1"/>
    </source>
</evidence>
<proteinExistence type="inferred from homology"/>
<dbReference type="GO" id="GO:0006813">
    <property type="term" value="P:potassium ion transport"/>
    <property type="evidence" value="ECO:0007669"/>
    <property type="project" value="UniProtKB-KW"/>
</dbReference>
<evidence type="ECO:0000256" key="1">
    <source>
        <dbReference type="ARBA" id="ARBA00004127"/>
    </source>
</evidence>
<dbReference type="PANTHER" id="PTHR46157">
    <property type="entry name" value="K(+) EFFLUX ANTIPORTER 3, CHLOROPLASTIC"/>
    <property type="match status" value="1"/>
</dbReference>
<dbReference type="InterPro" id="IPR006153">
    <property type="entry name" value="Cation/H_exchanger_TM"/>
</dbReference>